<name>A0A0M7A463_9HYPH</name>
<evidence type="ECO:0000313" key="2">
    <source>
        <dbReference type="Proteomes" id="UP000053235"/>
    </source>
</evidence>
<sequence>MFTRLFLIAMFIGLSITPGISETVGSWHSEKVNGYQHYWTKNKLGSRFSIWCPASKKAVLPLISIDIKGRLPVPKTLIRVELDHRLIKFTADRDGYIRPDCPACADNMRYFWQLLRNSARFAVLFDEDRRYAGFSTRGVGEVIPPTVCEPDPGLQANHQ</sequence>
<accession>A0A0M7A463</accession>
<evidence type="ECO:0000313" key="1">
    <source>
        <dbReference type="EMBL" id="CTQ68523.1"/>
    </source>
</evidence>
<proteinExistence type="predicted"/>
<dbReference type="EMBL" id="CXWD01000006">
    <property type="protein sequence ID" value="CTQ68523.1"/>
    <property type="molecule type" value="Genomic_DNA"/>
</dbReference>
<dbReference type="RefSeq" id="WP_208981247.1">
    <property type="nucleotide sequence ID" value="NZ_CXWD01000006.1"/>
</dbReference>
<organism evidence="1 2">
    <name type="scientific">Roseibium alexandrii</name>
    <dbReference type="NCBI Taxonomy" id="388408"/>
    <lineage>
        <taxon>Bacteria</taxon>
        <taxon>Pseudomonadati</taxon>
        <taxon>Pseudomonadota</taxon>
        <taxon>Alphaproteobacteria</taxon>
        <taxon>Hyphomicrobiales</taxon>
        <taxon>Stappiaceae</taxon>
        <taxon>Roseibium</taxon>
    </lineage>
</organism>
<dbReference type="STRING" id="388408.LAX5112_01771"/>
<gene>
    <name evidence="1" type="ORF">LAX5112_01771</name>
</gene>
<protein>
    <submittedName>
        <fullName evidence="1">Uncharacterized protein</fullName>
    </submittedName>
</protein>
<dbReference type="Proteomes" id="UP000053235">
    <property type="component" value="Unassembled WGS sequence"/>
</dbReference>
<keyword evidence="2" id="KW-1185">Reference proteome</keyword>
<reference evidence="2" key="1">
    <citation type="submission" date="2015-07" db="EMBL/GenBank/DDBJ databases">
        <authorList>
            <person name="Rodrigo-Torres Lidia"/>
            <person name="Arahal R.David."/>
        </authorList>
    </citation>
    <scope>NUCLEOTIDE SEQUENCE [LARGE SCALE GENOMIC DNA]</scope>
    <source>
        <strain evidence="2">CECT 5112</strain>
    </source>
</reference>
<dbReference type="AlphaFoldDB" id="A0A0M7A463"/>